<dbReference type="Proteomes" id="UP000191901">
    <property type="component" value="Chromosome"/>
</dbReference>
<reference evidence="3 4" key="1">
    <citation type="journal article" date="2016" name="Biochim. Biophys. Acta">
        <title>Characterization of red-shifted phycobilisomes isolated from the chlorophyll f-containing cyanobacterium Halomicronema hongdechloris.</title>
        <authorList>
            <person name="Li Y."/>
            <person name="Lin Y."/>
            <person name="Garvey C.J."/>
            <person name="Birch D."/>
            <person name="Corkery R.W."/>
            <person name="Loughlin P.C."/>
            <person name="Scheer H."/>
            <person name="Willows R.D."/>
            <person name="Chen M."/>
        </authorList>
    </citation>
    <scope>NUCLEOTIDE SEQUENCE [LARGE SCALE GENOMIC DNA]</scope>
    <source>
        <strain evidence="3 4">C2206</strain>
    </source>
</reference>
<organism evidence="3 4">
    <name type="scientific">Halomicronema hongdechloris C2206</name>
    <dbReference type="NCBI Taxonomy" id="1641165"/>
    <lineage>
        <taxon>Bacteria</taxon>
        <taxon>Bacillati</taxon>
        <taxon>Cyanobacteriota</taxon>
        <taxon>Cyanophyceae</taxon>
        <taxon>Nodosilineales</taxon>
        <taxon>Nodosilineaceae</taxon>
        <taxon>Halomicronema</taxon>
    </lineage>
</organism>
<gene>
    <name evidence="3" type="ORF">XM38_036190</name>
</gene>
<evidence type="ECO:0000256" key="1">
    <source>
        <dbReference type="SAM" id="MobiDB-lite"/>
    </source>
</evidence>
<dbReference type="AlphaFoldDB" id="A0A1Z3HQT0"/>
<keyword evidence="2" id="KW-0472">Membrane</keyword>
<feature type="transmembrane region" description="Helical" evidence="2">
    <location>
        <begin position="182"/>
        <end position="203"/>
    </location>
</feature>
<keyword evidence="2" id="KW-1133">Transmembrane helix</keyword>
<dbReference type="KEGG" id="hhg:XM38_036190"/>
<feature type="transmembrane region" description="Helical" evidence="2">
    <location>
        <begin position="108"/>
        <end position="127"/>
    </location>
</feature>
<proteinExistence type="predicted"/>
<sequence length="205" mass="22499">MAKADTDVFDDINFEQSPAARSAPSRPDSGNTAEATASKPADTSLPGPPVLAQSTLELAAHDVRQVLQEQSHQGHILTTKLNILFVTNGALLTSLSISRLIISGSFFSVAEAMGFLAGFSLLMRAFLPRQVAITPNLEERKFLETYLALSYEEYQLQMMVNLAETYRANKQRLDDVSQTLRYAAYATWSTAVIMLVHIVAVYLGI</sequence>
<feature type="region of interest" description="Disordered" evidence="1">
    <location>
        <begin position="1"/>
        <end position="46"/>
    </location>
</feature>
<evidence type="ECO:0000313" key="4">
    <source>
        <dbReference type="Proteomes" id="UP000191901"/>
    </source>
</evidence>
<keyword evidence="4" id="KW-1185">Reference proteome</keyword>
<name>A0A1Z3HQT0_9CYAN</name>
<dbReference type="EMBL" id="CP021983">
    <property type="protein sequence ID" value="ASC72661.1"/>
    <property type="molecule type" value="Genomic_DNA"/>
</dbReference>
<evidence type="ECO:0000313" key="3">
    <source>
        <dbReference type="EMBL" id="ASC72661.1"/>
    </source>
</evidence>
<protein>
    <submittedName>
        <fullName evidence="3">Uncharacterized protein</fullName>
    </submittedName>
</protein>
<dbReference type="RefSeq" id="WP_202978910.1">
    <property type="nucleotide sequence ID" value="NZ_CP021983.2"/>
</dbReference>
<accession>A0A1Z3HQT0</accession>
<keyword evidence="2" id="KW-0812">Transmembrane</keyword>
<evidence type="ECO:0000256" key="2">
    <source>
        <dbReference type="SAM" id="Phobius"/>
    </source>
</evidence>